<evidence type="ECO:0000256" key="1">
    <source>
        <dbReference type="ARBA" id="ARBA00004370"/>
    </source>
</evidence>
<evidence type="ECO:0000256" key="2">
    <source>
        <dbReference type="ARBA" id="ARBA00022741"/>
    </source>
</evidence>
<dbReference type="Gene3D" id="3.40.50.300">
    <property type="entry name" value="P-loop containing nucleotide triphosphate hydrolases"/>
    <property type="match status" value="1"/>
</dbReference>
<dbReference type="PANTHER" id="PTHR10465:SF0">
    <property type="entry name" value="SARCALUMENIN"/>
    <property type="match status" value="1"/>
</dbReference>
<keyword evidence="8" id="KW-1185">Reference proteome</keyword>
<evidence type="ECO:0000313" key="8">
    <source>
        <dbReference type="Proteomes" id="UP000199165"/>
    </source>
</evidence>
<dbReference type="GO" id="GO:0005525">
    <property type="term" value="F:GTP binding"/>
    <property type="evidence" value="ECO:0007669"/>
    <property type="project" value="UniProtKB-KW"/>
</dbReference>
<dbReference type="SUPFAM" id="SSF52540">
    <property type="entry name" value="P-loop containing nucleoside triphosphate hydrolases"/>
    <property type="match status" value="1"/>
</dbReference>
<keyword evidence="4" id="KW-0342">GTP-binding</keyword>
<reference evidence="8" key="1">
    <citation type="submission" date="2016-10" db="EMBL/GenBank/DDBJ databases">
        <authorList>
            <person name="Varghese N."/>
            <person name="Submissions S."/>
        </authorList>
    </citation>
    <scope>NUCLEOTIDE SEQUENCE [LARGE SCALE GENOMIC DNA]</scope>
    <source>
        <strain evidence="8">DSM 45501</strain>
    </source>
</reference>
<keyword evidence="5" id="KW-0472">Membrane</keyword>
<dbReference type="RefSeq" id="WP_092980375.1">
    <property type="nucleotide sequence ID" value="NZ_FPAT01000012.1"/>
</dbReference>
<name>A0A1I7BR94_9ACTN</name>
<gene>
    <name evidence="7" type="ORF">SAMN04487904_112109</name>
</gene>
<accession>A0A1I7BR94</accession>
<evidence type="ECO:0000256" key="4">
    <source>
        <dbReference type="ARBA" id="ARBA00023134"/>
    </source>
</evidence>
<evidence type="ECO:0000313" key="7">
    <source>
        <dbReference type="EMBL" id="SFT89734.1"/>
    </source>
</evidence>
<sequence length="494" mass="54427">MTTAHDTGPTTALLSQARELLLRTMTFYRDDPRTAGWLRTRLERLSEPLRMAVTGRVKSGKSTLINALVGAELAPTDPEERTQVNTVFRYGPEPRITVHTPHGAQRNMPVDELDPATIRDLQRWRPDEVARLVIESPSPGLQAITLIETPGVASTAVKETGRSALAQILSEADSVLYLTRQPQQIDVQFLESVHELRVARRAPINTILALSRADEVAGGDHESVEAAGRVANAYRDDPKLRTFVQYVLPVSGLLAQGGSTLGQSEFEALSRLAALPREQLDELLLSADRFASSATPESVEPGTRRELLRRFGLFGLHSALTALAAGGIDHGRLRRQLLTESRIGELQEAVHLQFVERQEALRARSTLLAVDMALRANPRSGDKQLQGELDRLLSNAHEWDELRVLSGLWSGQLSLPGRLREEAERLLGAHGDQPVARLGAPPQAGARDLAERAGEAARRWRVLAADPLRDRDHREAVWTVLRSCERLLAANIGQ</sequence>
<evidence type="ECO:0000256" key="5">
    <source>
        <dbReference type="ARBA" id="ARBA00023136"/>
    </source>
</evidence>
<evidence type="ECO:0000256" key="3">
    <source>
        <dbReference type="ARBA" id="ARBA00022801"/>
    </source>
</evidence>
<dbReference type="EMBL" id="FPAT01000012">
    <property type="protein sequence ID" value="SFT89734.1"/>
    <property type="molecule type" value="Genomic_DNA"/>
</dbReference>
<protein>
    <submittedName>
        <fullName evidence="7">Dynamin family protein</fullName>
    </submittedName>
</protein>
<dbReference type="STRING" id="995060.SAMN04487904_112109"/>
<organism evidence="7 8">
    <name type="scientific">Actinopolyspora righensis</name>
    <dbReference type="NCBI Taxonomy" id="995060"/>
    <lineage>
        <taxon>Bacteria</taxon>
        <taxon>Bacillati</taxon>
        <taxon>Actinomycetota</taxon>
        <taxon>Actinomycetes</taxon>
        <taxon>Actinopolysporales</taxon>
        <taxon>Actinopolysporaceae</taxon>
        <taxon>Actinopolyspora</taxon>
        <taxon>Actinopolyspora alba group</taxon>
    </lineage>
</organism>
<dbReference type="Pfam" id="PF00350">
    <property type="entry name" value="Dynamin_N"/>
    <property type="match status" value="1"/>
</dbReference>
<dbReference type="GO" id="GO:0016020">
    <property type="term" value="C:membrane"/>
    <property type="evidence" value="ECO:0007669"/>
    <property type="project" value="UniProtKB-SubCell"/>
</dbReference>
<dbReference type="PANTHER" id="PTHR10465">
    <property type="entry name" value="TRANSMEMBRANE GTPASE FZO1"/>
    <property type="match status" value="1"/>
</dbReference>
<dbReference type="InterPro" id="IPR027094">
    <property type="entry name" value="Mitofusin_fam"/>
</dbReference>
<dbReference type="GO" id="GO:0003924">
    <property type="term" value="F:GTPase activity"/>
    <property type="evidence" value="ECO:0007669"/>
    <property type="project" value="InterPro"/>
</dbReference>
<dbReference type="Proteomes" id="UP000199165">
    <property type="component" value="Unassembled WGS sequence"/>
</dbReference>
<evidence type="ECO:0000259" key="6">
    <source>
        <dbReference type="Pfam" id="PF00350"/>
    </source>
</evidence>
<keyword evidence="2" id="KW-0547">Nucleotide-binding</keyword>
<dbReference type="InterPro" id="IPR045063">
    <property type="entry name" value="Dynamin_N"/>
</dbReference>
<proteinExistence type="predicted"/>
<keyword evidence="3" id="KW-0378">Hydrolase</keyword>
<comment type="subcellular location">
    <subcellularLocation>
        <location evidence="1">Membrane</location>
    </subcellularLocation>
</comment>
<dbReference type="InterPro" id="IPR027417">
    <property type="entry name" value="P-loop_NTPase"/>
</dbReference>
<dbReference type="AlphaFoldDB" id="A0A1I7BR94"/>
<dbReference type="OrthoDB" id="4379468at2"/>
<feature type="domain" description="Dynamin N-terminal" evidence="6">
    <location>
        <begin position="52"/>
        <end position="185"/>
    </location>
</feature>